<sequence length="1014" mass="114899">MKFLITLFLILFGISVFGQSSMPITVKAADLDQLEWSTSVASKINSNHYEYYALFSALNCIFPTTPPSRINDIIADFEKEFQKKVDHDPLLRFRESDALNAGLTILGLFPEFKLNASFAKKAYKYLGIYNSVDQQYSDALYGAQSSFNMQMLAELGKAECTELYRQTRQYPQAAVDAYNTFFKNNFDFDVDFTGTQIIKIDSHLLNPITQFIVQHTEKNGDVIFSPQTLDSLNNAFLSSFNLVFDNSVKTNYSLLNNDTSISVGSSALSGDEINKERSDAQALFAGLNLLSKVFEVAGENKTAKDVAFLALEGAKLYNIISQANEAALNNTATNATAMLVSFNYLAVIMDVVMYFKKSEEINFNQIILQEFQRVEKDIKQLYDYNKERFDQIDSQLKNIFLVMNGYFDRIIVNLQVLNSGIDEIKTGISGIQQNMIHFYDQINSSTVQTEYGQFNTLLEDSKRSNYSNDYVIPQSDFVKYQDQFEFFAKTIASSNAFSISDPNSIVDNGIDRNLNILQATLIDLICDTTKKCLITNKFLSNPTMLMNAANGFMDLANDWPEFKGNVKIAKLKSIESQCNDIMTFIKELNGNGNIDDYKTICDALIINYKKKVNNLLVFWDQKEKDYLNANVCNRSTTRSRCISFKPYNSIDQGVDDLQISDIAFPNDLQVGYPSNSQQCKSPNFPDTIVRKVLNSIPNFLKIADFLNIGTLEDLATEGLYVTNVKYNPTGNKFDITSNWETDISIYLRSSSLADGKQGFTYVLGKVTADKEIDFGLTMTNVGDPNPLLSAFEPNKKCSILNDLFITPQTLSFIKYPSGQGLSNYYRRFIEYNKNSPIAKQFFKQVLNYSSKQIDSIDQDGYLKNIIPIRKKLADTLSIISNNMASYMLSENIQKSSEFLNLKNDLERSRNLLLGFIALTLPVSNAYDDTLRISLTSSKLLTTNLLTTQYIKQISTAHDNLNIVDYFDNIINSTCRDLKERVIYLFTRENASAMEISNLDLNKELSKISLFYKYN</sequence>
<name>H1YAF4_9SPHI</name>
<evidence type="ECO:0000313" key="1">
    <source>
        <dbReference type="EMBL" id="EHQ26997.1"/>
    </source>
</evidence>
<organism evidence="1 2">
    <name type="scientific">Mucilaginibacter paludis DSM 18603</name>
    <dbReference type="NCBI Taxonomy" id="714943"/>
    <lineage>
        <taxon>Bacteria</taxon>
        <taxon>Pseudomonadati</taxon>
        <taxon>Bacteroidota</taxon>
        <taxon>Sphingobacteriia</taxon>
        <taxon>Sphingobacteriales</taxon>
        <taxon>Sphingobacteriaceae</taxon>
        <taxon>Mucilaginibacter</taxon>
    </lineage>
</organism>
<accession>H1YAF4</accession>
<protein>
    <submittedName>
        <fullName evidence="1">Uncharacterized protein</fullName>
    </submittedName>
</protein>
<dbReference type="HOGENOM" id="CLU_297154_0_0_10"/>
<dbReference type="RefSeq" id="WP_008507257.1">
    <property type="nucleotide sequence ID" value="NZ_CM001403.1"/>
</dbReference>
<evidence type="ECO:0000313" key="2">
    <source>
        <dbReference type="Proteomes" id="UP000002774"/>
    </source>
</evidence>
<dbReference type="EMBL" id="CM001403">
    <property type="protein sequence ID" value="EHQ26997.1"/>
    <property type="molecule type" value="Genomic_DNA"/>
</dbReference>
<gene>
    <name evidence="1" type="ORF">Mucpa_2888</name>
</gene>
<reference evidence="1" key="1">
    <citation type="submission" date="2011-09" db="EMBL/GenBank/DDBJ databases">
        <title>The permanent draft genome of Mucilaginibacter paludis DSM 18603.</title>
        <authorList>
            <consortium name="US DOE Joint Genome Institute (JGI-PGF)"/>
            <person name="Lucas S."/>
            <person name="Han J."/>
            <person name="Lapidus A."/>
            <person name="Bruce D."/>
            <person name="Goodwin L."/>
            <person name="Pitluck S."/>
            <person name="Peters L."/>
            <person name="Kyrpides N."/>
            <person name="Mavromatis K."/>
            <person name="Ivanova N."/>
            <person name="Mikhailova N."/>
            <person name="Held B."/>
            <person name="Detter J.C."/>
            <person name="Tapia R."/>
            <person name="Han C."/>
            <person name="Land M."/>
            <person name="Hauser L."/>
            <person name="Markowitz V."/>
            <person name="Cheng J.-F."/>
            <person name="Hugenholtz P."/>
            <person name="Woyke T."/>
            <person name="Wu D."/>
            <person name="Tindall B."/>
            <person name="Brambilla E."/>
            <person name="Klenk H.-P."/>
            <person name="Eisen J.A."/>
        </authorList>
    </citation>
    <scope>NUCLEOTIDE SEQUENCE [LARGE SCALE GENOMIC DNA]</scope>
    <source>
        <strain evidence="1">DSM 18603</strain>
    </source>
</reference>
<dbReference type="AlphaFoldDB" id="H1YAF4"/>
<dbReference type="Proteomes" id="UP000002774">
    <property type="component" value="Chromosome"/>
</dbReference>
<proteinExistence type="predicted"/>
<keyword evidence="2" id="KW-1185">Reference proteome</keyword>